<evidence type="ECO:0000313" key="3">
    <source>
        <dbReference type="Proteomes" id="UP000326779"/>
    </source>
</evidence>
<keyword evidence="1" id="KW-0472">Membrane</keyword>
<dbReference type="AlphaFoldDB" id="A0A5P8M775"/>
<name>A0A5P8M775_9LACO</name>
<feature type="transmembrane region" description="Helical" evidence="1">
    <location>
        <begin position="43"/>
        <end position="70"/>
    </location>
</feature>
<dbReference type="RefSeq" id="WP_152261268.1">
    <property type="nucleotide sequence ID" value="NZ_CP045143.1"/>
</dbReference>
<organism evidence="2 3">
    <name type="scientific">Schleiferilactobacillus harbinensis</name>
    <dbReference type="NCBI Taxonomy" id="304207"/>
    <lineage>
        <taxon>Bacteria</taxon>
        <taxon>Bacillati</taxon>
        <taxon>Bacillota</taxon>
        <taxon>Bacilli</taxon>
        <taxon>Lactobacillales</taxon>
        <taxon>Lactobacillaceae</taxon>
        <taxon>Schleiferilactobacillus</taxon>
    </lineage>
</organism>
<proteinExistence type="predicted"/>
<accession>A0A5P8M775</accession>
<dbReference type="KEGG" id="lhb:D1010_13575"/>
<dbReference type="InterPro" id="IPR021354">
    <property type="entry name" value="DUF2975"/>
</dbReference>
<gene>
    <name evidence="2" type="ORF">D1010_13575</name>
</gene>
<dbReference type="Pfam" id="PF11188">
    <property type="entry name" value="DUF2975"/>
    <property type="match status" value="1"/>
</dbReference>
<evidence type="ECO:0000313" key="2">
    <source>
        <dbReference type="EMBL" id="QFR24323.1"/>
    </source>
</evidence>
<evidence type="ECO:0000256" key="1">
    <source>
        <dbReference type="SAM" id="Phobius"/>
    </source>
</evidence>
<protein>
    <submittedName>
        <fullName evidence="2">DUF2975 domain-containing protein</fullName>
    </submittedName>
</protein>
<feature type="transmembrane region" description="Helical" evidence="1">
    <location>
        <begin position="91"/>
        <end position="112"/>
    </location>
</feature>
<sequence>MKLRSWFLQACLVGAGAFAIMCCVFIFPRVPEHFVYQYHNLPVAVIFTVGLYGAAAAFFAAACYSSHLLSALTHRQAFTIRALQLLSRAKWGVVAMTGSLFLFFPQIVVILIQGEDPGSAIVFTGMVVIAAVVAVFLTILQRLWETALQIKDANDAII</sequence>
<keyword evidence="1" id="KW-1133">Transmembrane helix</keyword>
<feature type="transmembrane region" description="Helical" evidence="1">
    <location>
        <begin position="118"/>
        <end position="140"/>
    </location>
</feature>
<dbReference type="EMBL" id="CP045143">
    <property type="protein sequence ID" value="QFR24323.1"/>
    <property type="molecule type" value="Genomic_DNA"/>
</dbReference>
<dbReference type="Proteomes" id="UP000326779">
    <property type="component" value="Chromosome"/>
</dbReference>
<reference evidence="2 3" key="1">
    <citation type="submission" date="2019-10" db="EMBL/GenBank/DDBJ databases">
        <title>The completed genome of Lactobacillus harbinensis M1.</title>
        <authorList>
            <person name="Zheng Y."/>
        </authorList>
    </citation>
    <scope>NUCLEOTIDE SEQUENCE [LARGE SCALE GENOMIC DNA]</scope>
    <source>
        <strain evidence="2 3">M1</strain>
    </source>
</reference>
<keyword evidence="1" id="KW-0812">Transmembrane</keyword>